<accession>A0A1I6KHI4</accession>
<dbReference type="InterPro" id="IPR000073">
    <property type="entry name" value="AB_hydrolase_1"/>
</dbReference>
<dbReference type="PRINTS" id="PR00412">
    <property type="entry name" value="EPOXHYDRLASE"/>
</dbReference>
<evidence type="ECO:0000259" key="2">
    <source>
        <dbReference type="Pfam" id="PF00561"/>
    </source>
</evidence>
<dbReference type="GO" id="GO:0016787">
    <property type="term" value="F:hydrolase activity"/>
    <property type="evidence" value="ECO:0007669"/>
    <property type="project" value="UniProtKB-KW"/>
</dbReference>
<keyword evidence="4" id="KW-1185">Reference proteome</keyword>
<evidence type="ECO:0000313" key="4">
    <source>
        <dbReference type="Proteomes" id="UP000198824"/>
    </source>
</evidence>
<dbReference type="EMBL" id="FOZG01000001">
    <property type="protein sequence ID" value="SFR90699.1"/>
    <property type="molecule type" value="Genomic_DNA"/>
</dbReference>
<dbReference type="Proteomes" id="UP000198824">
    <property type="component" value="Unassembled WGS sequence"/>
</dbReference>
<dbReference type="OrthoDB" id="9804723at2"/>
<dbReference type="NCBIfam" id="NF002043">
    <property type="entry name" value="PRK00870.1"/>
    <property type="match status" value="1"/>
</dbReference>
<evidence type="ECO:0000313" key="3">
    <source>
        <dbReference type="EMBL" id="SFR90699.1"/>
    </source>
</evidence>
<reference evidence="3 4" key="1">
    <citation type="submission" date="2016-10" db="EMBL/GenBank/DDBJ databases">
        <authorList>
            <person name="de Groot N.N."/>
        </authorList>
    </citation>
    <scope>NUCLEOTIDE SEQUENCE [LARGE SCALE GENOMIC DNA]</scope>
    <source>
        <strain evidence="3 4">S5-249</strain>
    </source>
</reference>
<dbReference type="STRING" id="1166337.SAMN05192580_1749"/>
<dbReference type="RefSeq" id="WP_093313316.1">
    <property type="nucleotide sequence ID" value="NZ_FOZG01000001.1"/>
</dbReference>
<dbReference type="InterPro" id="IPR000639">
    <property type="entry name" value="Epox_hydrolase-like"/>
</dbReference>
<sequence>MEIRPGVLRTPDARFADLPDFPFAPHYVEVPGGALGPLRMHYLDEGPADAAPVLMLHGNPTWSFLYRHMIRPLADAGHRVIVPDMIGFGRSDKPADRSAYSYDRFVGWMGAFVDALDLTGITLVCQDWGGPIGFRILAERPDRFAAVFATNTLLPNCEPPPRGIEGWPGPGIEAWIETCRTSSDLPAGELVAGASLHRPASDVLAGYDAPFPEAAYKAGLLQITCGIPVSEAAEGLMANRAAWALLERWDRPFATAFSDGDPATAAWAPVFRRRVPGAAQCAHPVIERAGHFVQEEQGPALAAELLRFLDA</sequence>
<dbReference type="Pfam" id="PF00561">
    <property type="entry name" value="Abhydrolase_1"/>
    <property type="match status" value="1"/>
</dbReference>
<proteinExistence type="predicted"/>
<dbReference type="AlphaFoldDB" id="A0A1I6KHI4"/>
<protein>
    <submittedName>
        <fullName evidence="3">Haloalkane dehalogenase</fullName>
    </submittedName>
</protein>
<name>A0A1I6KHI4_9SPHN</name>
<gene>
    <name evidence="3" type="ORF">SAMN05192580_1749</name>
</gene>
<evidence type="ECO:0000256" key="1">
    <source>
        <dbReference type="ARBA" id="ARBA00022801"/>
    </source>
</evidence>
<organism evidence="3 4">
    <name type="scientific">Sphingomonas jatrophae</name>
    <dbReference type="NCBI Taxonomy" id="1166337"/>
    <lineage>
        <taxon>Bacteria</taxon>
        <taxon>Pseudomonadati</taxon>
        <taxon>Pseudomonadota</taxon>
        <taxon>Alphaproteobacteria</taxon>
        <taxon>Sphingomonadales</taxon>
        <taxon>Sphingomonadaceae</taxon>
        <taxon>Sphingomonas</taxon>
    </lineage>
</organism>
<feature type="domain" description="AB hydrolase-1" evidence="2">
    <location>
        <begin position="52"/>
        <end position="157"/>
    </location>
</feature>
<dbReference type="InterPro" id="IPR029058">
    <property type="entry name" value="AB_hydrolase_fold"/>
</dbReference>
<dbReference type="PANTHER" id="PTHR43329">
    <property type="entry name" value="EPOXIDE HYDROLASE"/>
    <property type="match status" value="1"/>
</dbReference>
<dbReference type="PRINTS" id="PR00111">
    <property type="entry name" value="ABHYDROLASE"/>
</dbReference>
<dbReference type="SUPFAM" id="SSF53474">
    <property type="entry name" value="alpha/beta-Hydrolases"/>
    <property type="match status" value="1"/>
</dbReference>
<dbReference type="Gene3D" id="3.40.50.1820">
    <property type="entry name" value="alpha/beta hydrolase"/>
    <property type="match status" value="1"/>
</dbReference>
<keyword evidence="1" id="KW-0378">Hydrolase</keyword>